<accession>A0AAV8XHU1</accession>
<protein>
    <submittedName>
        <fullName evidence="2">Uncharacterized protein</fullName>
    </submittedName>
</protein>
<gene>
    <name evidence="2" type="ORF">NQ318_005179</name>
</gene>
<proteinExistence type="predicted"/>
<evidence type="ECO:0000313" key="2">
    <source>
        <dbReference type="EMBL" id="KAJ8938515.1"/>
    </source>
</evidence>
<feature type="region of interest" description="Disordered" evidence="1">
    <location>
        <begin position="136"/>
        <end position="218"/>
    </location>
</feature>
<comment type="caution">
    <text evidence="2">The sequence shown here is derived from an EMBL/GenBank/DDBJ whole genome shotgun (WGS) entry which is preliminary data.</text>
</comment>
<organism evidence="2 3">
    <name type="scientific">Aromia moschata</name>
    <dbReference type="NCBI Taxonomy" id="1265417"/>
    <lineage>
        <taxon>Eukaryota</taxon>
        <taxon>Metazoa</taxon>
        <taxon>Ecdysozoa</taxon>
        <taxon>Arthropoda</taxon>
        <taxon>Hexapoda</taxon>
        <taxon>Insecta</taxon>
        <taxon>Pterygota</taxon>
        <taxon>Neoptera</taxon>
        <taxon>Endopterygota</taxon>
        <taxon>Coleoptera</taxon>
        <taxon>Polyphaga</taxon>
        <taxon>Cucujiformia</taxon>
        <taxon>Chrysomeloidea</taxon>
        <taxon>Cerambycidae</taxon>
        <taxon>Cerambycinae</taxon>
        <taxon>Callichromatini</taxon>
        <taxon>Aromia</taxon>
    </lineage>
</organism>
<name>A0AAV8XHU1_9CUCU</name>
<evidence type="ECO:0000313" key="3">
    <source>
        <dbReference type="Proteomes" id="UP001162162"/>
    </source>
</evidence>
<sequence>MAVAVSKIASPYRRLVAGVPAPERAAAERAGQAAGPGGGEEAAVEGGQPVEVARLPSTDSNRFDAVNASERALLRARRRHPPHPAAVGGAQPEPSNGDAYNRTSTRSHRCVSLQVDNDNPPETCDSACQTRESLFTTHGYSSGNSTPSHSAHADSPPAPFSTFGYKKDNSKFKAEARIEMAPQQQQHAAGKGPNKFDDKRRPYSVQTTKSAPDVIVTH</sequence>
<dbReference type="AlphaFoldDB" id="A0AAV8XHU1"/>
<dbReference type="Proteomes" id="UP001162162">
    <property type="component" value="Unassembled WGS sequence"/>
</dbReference>
<evidence type="ECO:0000256" key="1">
    <source>
        <dbReference type="SAM" id="MobiDB-lite"/>
    </source>
</evidence>
<feature type="compositionally biased region" description="Low complexity" evidence="1">
    <location>
        <begin position="23"/>
        <end position="33"/>
    </location>
</feature>
<feature type="compositionally biased region" description="Low complexity" evidence="1">
    <location>
        <begin position="44"/>
        <end position="53"/>
    </location>
</feature>
<feature type="compositionally biased region" description="Basic and acidic residues" evidence="1">
    <location>
        <begin position="165"/>
        <end position="178"/>
    </location>
</feature>
<feature type="region of interest" description="Disordered" evidence="1">
    <location>
        <begin position="23"/>
        <end position="106"/>
    </location>
</feature>
<keyword evidence="3" id="KW-1185">Reference proteome</keyword>
<dbReference type="EMBL" id="JAPWTK010000553">
    <property type="protein sequence ID" value="KAJ8938515.1"/>
    <property type="molecule type" value="Genomic_DNA"/>
</dbReference>
<feature type="compositionally biased region" description="Polar residues" evidence="1">
    <location>
        <begin position="136"/>
        <end position="149"/>
    </location>
</feature>
<reference evidence="2" key="1">
    <citation type="journal article" date="2023" name="Insect Mol. Biol.">
        <title>Genome sequencing provides insights into the evolution of gene families encoding plant cell wall-degrading enzymes in longhorned beetles.</title>
        <authorList>
            <person name="Shin N.R."/>
            <person name="Okamura Y."/>
            <person name="Kirsch R."/>
            <person name="Pauchet Y."/>
        </authorList>
    </citation>
    <scope>NUCLEOTIDE SEQUENCE</scope>
    <source>
        <strain evidence="2">AMC_N1</strain>
    </source>
</reference>